<dbReference type="EMBL" id="CP063373">
    <property type="protein sequence ID" value="QOV35725.1"/>
    <property type="molecule type" value="Genomic_DNA"/>
</dbReference>
<dbReference type="PANTHER" id="PTHR21661:SF35">
    <property type="entry name" value="EPOXIDE HYDROLASE"/>
    <property type="match status" value="1"/>
</dbReference>
<evidence type="ECO:0000313" key="6">
    <source>
        <dbReference type="Proteomes" id="UP000594205"/>
    </source>
</evidence>
<dbReference type="Pfam" id="PF06441">
    <property type="entry name" value="EHN"/>
    <property type="match status" value="1"/>
</dbReference>
<feature type="domain" description="Epoxide hydrolase N-terminal" evidence="4">
    <location>
        <begin position="5"/>
        <end position="110"/>
    </location>
</feature>
<evidence type="ECO:0000259" key="4">
    <source>
        <dbReference type="Pfam" id="PF06441"/>
    </source>
</evidence>
<dbReference type="InterPro" id="IPR010497">
    <property type="entry name" value="Epoxide_hydro_N"/>
</dbReference>
<dbReference type="InterPro" id="IPR029058">
    <property type="entry name" value="AB_hydrolase_fold"/>
</dbReference>
<dbReference type="Gene3D" id="3.40.50.1820">
    <property type="entry name" value="alpha/beta hydrolase"/>
    <property type="match status" value="1"/>
</dbReference>
<dbReference type="PANTHER" id="PTHR21661">
    <property type="entry name" value="EPOXIDE HYDROLASE 1-RELATED"/>
    <property type="match status" value="1"/>
</dbReference>
<evidence type="ECO:0000313" key="5">
    <source>
        <dbReference type="EMBL" id="QOV35725.1"/>
    </source>
</evidence>
<evidence type="ECO:0000256" key="2">
    <source>
        <dbReference type="ARBA" id="ARBA00022797"/>
    </source>
</evidence>
<evidence type="ECO:0000256" key="1">
    <source>
        <dbReference type="ARBA" id="ARBA00010088"/>
    </source>
</evidence>
<sequence>MSSVIEPYRADIPQAALDDLRDRLHGTRWPDRETVDDWSQGAPLDQVRSLCRRWADDYDWRATERRLNAFPQYTTELDGLPVHFLHVRSPHPDAVPLLLTHGWPSSVVEFLDLIPRLTEPEDPADAFHVVCPSLPGHGLGPAPTGTGWTVGRIAAAWAELMARLGHDRYIAHGGDWGSWVSAALGSTDAAHLRGIHLTMPLARPPERQIPFEELDERDRAAMGRMQSFGKNRSGYAAIQSTRPQALGYGLADSPAAQLAWITDRFWEWADHDGDLEKAVPADRLLDIVSMYWFGNTGAASARLFWESFESEPMAPTAVPTGCSVFPKDAWLPRAWARERFTDLRYWRDLPDGGHFPALERPEVLAAELRAFRRELGRPAP</sequence>
<evidence type="ECO:0000256" key="3">
    <source>
        <dbReference type="ARBA" id="ARBA00022801"/>
    </source>
</evidence>
<reference evidence="5 6" key="1">
    <citation type="submission" date="2020-10" db="EMBL/GenBank/DDBJ databases">
        <title>Streptomyces ferrugineus complate genome analysis.</title>
        <authorList>
            <person name="Anwar N."/>
        </authorList>
    </citation>
    <scope>NUCLEOTIDE SEQUENCE [LARGE SCALE GENOMIC DNA]</scope>
    <source>
        <strain evidence="5 6">CCTCC AA2014009</strain>
    </source>
</reference>
<keyword evidence="3 5" id="KW-0378">Hydrolase</keyword>
<dbReference type="KEGG" id="sfeu:IM697_37695"/>
<keyword evidence="6" id="KW-1185">Reference proteome</keyword>
<dbReference type="PIRSF" id="PIRSF001112">
    <property type="entry name" value="Epoxide_hydrolase"/>
    <property type="match status" value="1"/>
</dbReference>
<keyword evidence="2" id="KW-0058">Aromatic hydrocarbons catabolism</keyword>
<dbReference type="GO" id="GO:0004301">
    <property type="term" value="F:epoxide hydrolase activity"/>
    <property type="evidence" value="ECO:0007669"/>
    <property type="project" value="TreeGrafter"/>
</dbReference>
<accession>A0A7M2SJ02</accession>
<dbReference type="InterPro" id="IPR000639">
    <property type="entry name" value="Epox_hydrolase-like"/>
</dbReference>
<dbReference type="PRINTS" id="PR00412">
    <property type="entry name" value="EPOXHYDRLASE"/>
</dbReference>
<gene>
    <name evidence="5" type="ORF">IM697_37695</name>
</gene>
<protein>
    <submittedName>
        <fullName evidence="5">Epoxide hydrolase</fullName>
    </submittedName>
</protein>
<dbReference type="RefSeq" id="WP_194040968.1">
    <property type="nucleotide sequence ID" value="NZ_CP063373.1"/>
</dbReference>
<proteinExistence type="inferred from homology"/>
<name>A0A7M2SJ02_9ACTN</name>
<organism evidence="5 6">
    <name type="scientific">Streptomyces ferrugineus</name>
    <dbReference type="NCBI Taxonomy" id="1413221"/>
    <lineage>
        <taxon>Bacteria</taxon>
        <taxon>Bacillati</taxon>
        <taxon>Actinomycetota</taxon>
        <taxon>Actinomycetes</taxon>
        <taxon>Kitasatosporales</taxon>
        <taxon>Streptomycetaceae</taxon>
        <taxon>Streptomyces</taxon>
    </lineage>
</organism>
<dbReference type="Proteomes" id="UP000594205">
    <property type="component" value="Chromosome"/>
</dbReference>
<dbReference type="SUPFAM" id="SSF53474">
    <property type="entry name" value="alpha/beta-Hydrolases"/>
    <property type="match status" value="1"/>
</dbReference>
<dbReference type="GO" id="GO:0097176">
    <property type="term" value="P:epoxide metabolic process"/>
    <property type="evidence" value="ECO:0007669"/>
    <property type="project" value="TreeGrafter"/>
</dbReference>
<comment type="similarity">
    <text evidence="1">Belongs to the peptidase S33 family.</text>
</comment>
<dbReference type="AlphaFoldDB" id="A0A7M2SJ02"/>
<dbReference type="InterPro" id="IPR016292">
    <property type="entry name" value="Epoxide_hydrolase"/>
</dbReference>